<organism evidence="2 3">
    <name type="scientific">Planotetraspora thailandica</name>
    <dbReference type="NCBI Taxonomy" id="487172"/>
    <lineage>
        <taxon>Bacteria</taxon>
        <taxon>Bacillati</taxon>
        <taxon>Actinomycetota</taxon>
        <taxon>Actinomycetes</taxon>
        <taxon>Streptosporangiales</taxon>
        <taxon>Streptosporangiaceae</taxon>
        <taxon>Planotetraspora</taxon>
    </lineage>
</organism>
<name>A0A8J3UZR4_9ACTN</name>
<keyword evidence="3" id="KW-1185">Reference proteome</keyword>
<accession>A0A8J3UZR4</accession>
<reference evidence="2" key="1">
    <citation type="submission" date="2021-01" db="EMBL/GenBank/DDBJ databases">
        <title>Whole genome shotgun sequence of Planotetraspora thailandica NBRC 104271.</title>
        <authorList>
            <person name="Komaki H."/>
            <person name="Tamura T."/>
        </authorList>
    </citation>
    <scope>NUCLEOTIDE SEQUENCE</scope>
    <source>
        <strain evidence="2">NBRC 104271</strain>
    </source>
</reference>
<evidence type="ECO:0000256" key="1">
    <source>
        <dbReference type="SAM" id="MobiDB-lite"/>
    </source>
</evidence>
<evidence type="ECO:0000313" key="2">
    <source>
        <dbReference type="EMBL" id="GII55059.1"/>
    </source>
</evidence>
<feature type="region of interest" description="Disordered" evidence="1">
    <location>
        <begin position="124"/>
        <end position="146"/>
    </location>
</feature>
<dbReference type="EMBL" id="BOOR01000023">
    <property type="protein sequence ID" value="GII55059.1"/>
    <property type="molecule type" value="Genomic_DNA"/>
</dbReference>
<comment type="caution">
    <text evidence="2">The sequence shown here is derived from an EMBL/GenBank/DDBJ whole genome shotgun (WGS) entry which is preliminary data.</text>
</comment>
<dbReference type="RefSeq" id="WP_203945252.1">
    <property type="nucleotide sequence ID" value="NZ_BOOR01000023.1"/>
</dbReference>
<proteinExistence type="predicted"/>
<dbReference type="Proteomes" id="UP000605992">
    <property type="component" value="Unassembled WGS sequence"/>
</dbReference>
<sequence>MVEIFNPRIDDVPGTLPHDSRYHFTVTYSASFDPAEMSDTFREFVRLREEDILSPDDEIAASFPAGNTFRPNLLPNRADTRPGHQGMRVVDRAVKFALSPGAVNTELGNEEIYGEIWLRSSGNLASTGPEGSDSGLARTNIGEFPI</sequence>
<protein>
    <submittedName>
        <fullName evidence="2">Uncharacterized protein</fullName>
    </submittedName>
</protein>
<dbReference type="AlphaFoldDB" id="A0A8J3UZR4"/>
<evidence type="ECO:0000313" key="3">
    <source>
        <dbReference type="Proteomes" id="UP000605992"/>
    </source>
</evidence>
<gene>
    <name evidence="2" type="ORF">Pth03_34480</name>
</gene>